<accession>A0A0E9P7M2</accession>
<dbReference type="AlphaFoldDB" id="A0A0E9P7M2"/>
<organism evidence="2">
    <name type="scientific">Anguilla anguilla</name>
    <name type="common">European freshwater eel</name>
    <name type="synonym">Muraena anguilla</name>
    <dbReference type="NCBI Taxonomy" id="7936"/>
    <lineage>
        <taxon>Eukaryota</taxon>
        <taxon>Metazoa</taxon>
        <taxon>Chordata</taxon>
        <taxon>Craniata</taxon>
        <taxon>Vertebrata</taxon>
        <taxon>Euteleostomi</taxon>
        <taxon>Actinopterygii</taxon>
        <taxon>Neopterygii</taxon>
        <taxon>Teleostei</taxon>
        <taxon>Anguilliformes</taxon>
        <taxon>Anguillidae</taxon>
        <taxon>Anguilla</taxon>
    </lineage>
</organism>
<feature type="region of interest" description="Disordered" evidence="1">
    <location>
        <begin position="28"/>
        <end position="47"/>
    </location>
</feature>
<sequence>MEGQITSKNQAIWVFSQQGKDFVELKEGPRPTVDQHQGAGGLPSGKVGGVAHGRSAHPVLQFLVLKCGYLLRTLTCSLQSNWSLQ</sequence>
<evidence type="ECO:0000313" key="2">
    <source>
        <dbReference type="EMBL" id="JAH00504.1"/>
    </source>
</evidence>
<protein>
    <submittedName>
        <fullName evidence="2">Uncharacterized protein</fullName>
    </submittedName>
</protein>
<reference evidence="2" key="1">
    <citation type="submission" date="2014-11" db="EMBL/GenBank/DDBJ databases">
        <authorList>
            <person name="Amaro Gonzalez C."/>
        </authorList>
    </citation>
    <scope>NUCLEOTIDE SEQUENCE</scope>
</reference>
<evidence type="ECO:0000256" key="1">
    <source>
        <dbReference type="SAM" id="MobiDB-lite"/>
    </source>
</evidence>
<reference evidence="2" key="2">
    <citation type="journal article" date="2015" name="Fish Shellfish Immunol.">
        <title>Early steps in the European eel (Anguilla anguilla)-Vibrio vulnificus interaction in the gills: Role of the RtxA13 toxin.</title>
        <authorList>
            <person name="Callol A."/>
            <person name="Pajuelo D."/>
            <person name="Ebbesson L."/>
            <person name="Teles M."/>
            <person name="MacKenzie S."/>
            <person name="Amaro C."/>
        </authorList>
    </citation>
    <scope>NUCLEOTIDE SEQUENCE</scope>
</reference>
<dbReference type="EMBL" id="GBXM01108073">
    <property type="protein sequence ID" value="JAH00504.1"/>
    <property type="molecule type" value="Transcribed_RNA"/>
</dbReference>
<name>A0A0E9P7M2_ANGAN</name>
<proteinExistence type="predicted"/>
<feature type="compositionally biased region" description="Gly residues" evidence="1">
    <location>
        <begin position="38"/>
        <end position="47"/>
    </location>
</feature>